<keyword evidence="9" id="KW-0603">Photosystem I</keyword>
<keyword evidence="6 9" id="KW-1133">Transmembrane helix</keyword>
<dbReference type="Proteomes" id="UP001604335">
    <property type="component" value="Unassembled WGS sequence"/>
</dbReference>
<evidence type="ECO:0000256" key="7">
    <source>
        <dbReference type="ARBA" id="ARBA00023078"/>
    </source>
</evidence>
<sequence>MKDLQRYLSSAPVLAAAWVTFTAGLLIEFNRFHPDYLVPPF</sequence>
<evidence type="ECO:0000256" key="4">
    <source>
        <dbReference type="ARBA" id="ARBA00019868"/>
    </source>
</evidence>
<dbReference type="Pfam" id="PF01701">
    <property type="entry name" value="PSI_PsaJ"/>
    <property type="match status" value="1"/>
</dbReference>
<feature type="transmembrane region" description="Helical" evidence="10">
    <location>
        <begin position="7"/>
        <end position="27"/>
    </location>
</feature>
<dbReference type="RefSeq" id="WP_099532391.1">
    <property type="nucleotide sequence ID" value="NZ_JAZAQF010000001.1"/>
</dbReference>
<comment type="similarity">
    <text evidence="3 9">Belongs to the PsaJ family.</text>
</comment>
<dbReference type="EMBL" id="JAZAQF010000001">
    <property type="protein sequence ID" value="MFG3816054.1"/>
    <property type="molecule type" value="Genomic_DNA"/>
</dbReference>
<comment type="subcellular location">
    <subcellularLocation>
        <location evidence="2 9">Cellular thylakoid membrane</location>
        <topology evidence="2 9">Single-pass membrane protein</topology>
    </subcellularLocation>
</comment>
<comment type="caution">
    <text evidence="11">The sequence shown here is derived from an EMBL/GenBank/DDBJ whole genome shotgun (WGS) entry which is preliminary data.</text>
</comment>
<evidence type="ECO:0000313" key="11">
    <source>
        <dbReference type="EMBL" id="MFG3816054.1"/>
    </source>
</evidence>
<keyword evidence="9" id="KW-0602">Photosynthesis</keyword>
<name>A0ABW7C7F3_9CYAN</name>
<keyword evidence="8 9" id="KW-0472">Membrane</keyword>
<evidence type="ECO:0000256" key="8">
    <source>
        <dbReference type="ARBA" id="ARBA00023136"/>
    </source>
</evidence>
<reference evidence="12" key="1">
    <citation type="journal article" date="2024" name="Algal Res.">
        <title>Biochemical, toxicological and genomic investigation of a high-biomass producing Limnothrix strain isolated from Italian shallow drinking water reservoir.</title>
        <authorList>
            <person name="Simonazzi M."/>
            <person name="Shishido T.K."/>
            <person name="Delbaje E."/>
            <person name="Wahlsten M."/>
            <person name="Fewer D.P."/>
            <person name="Sivonen K."/>
            <person name="Pezzolesi L."/>
            <person name="Pistocchi R."/>
        </authorList>
    </citation>
    <scope>NUCLEOTIDE SEQUENCE [LARGE SCALE GENOMIC DNA]</scope>
    <source>
        <strain evidence="12">LRLZ20PSL1</strain>
    </source>
</reference>
<dbReference type="HAMAP" id="MF_00522">
    <property type="entry name" value="PSI_PsaJ"/>
    <property type="match status" value="1"/>
</dbReference>
<evidence type="ECO:0000256" key="3">
    <source>
        <dbReference type="ARBA" id="ARBA00006318"/>
    </source>
</evidence>
<keyword evidence="7 9" id="KW-0793">Thylakoid</keyword>
<evidence type="ECO:0000256" key="10">
    <source>
        <dbReference type="SAM" id="Phobius"/>
    </source>
</evidence>
<dbReference type="InterPro" id="IPR036062">
    <property type="entry name" value="PSI_PsaJ_sf"/>
</dbReference>
<evidence type="ECO:0000256" key="5">
    <source>
        <dbReference type="ARBA" id="ARBA00022692"/>
    </source>
</evidence>
<protein>
    <recommendedName>
        <fullName evidence="4 9">Photosystem I reaction center subunit IX</fullName>
    </recommendedName>
</protein>
<dbReference type="Gene3D" id="1.20.5.510">
    <property type="entry name" value="Single helix bin"/>
    <property type="match status" value="1"/>
</dbReference>
<evidence type="ECO:0000256" key="1">
    <source>
        <dbReference type="ARBA" id="ARBA00002115"/>
    </source>
</evidence>
<evidence type="ECO:0000256" key="2">
    <source>
        <dbReference type="ARBA" id="ARBA00004376"/>
    </source>
</evidence>
<dbReference type="InterPro" id="IPR002615">
    <property type="entry name" value="PSI_PsaJ"/>
</dbReference>
<evidence type="ECO:0000256" key="6">
    <source>
        <dbReference type="ARBA" id="ARBA00022989"/>
    </source>
</evidence>
<proteinExistence type="inferred from homology"/>
<evidence type="ECO:0000256" key="9">
    <source>
        <dbReference type="HAMAP-Rule" id="MF_00522"/>
    </source>
</evidence>
<dbReference type="PANTHER" id="PTHR36082:SF2">
    <property type="entry name" value="PHOTOSYSTEM I REACTION CENTER SUBUNIT IX"/>
    <property type="match status" value="1"/>
</dbReference>
<comment type="function">
    <text evidence="1 9">May help in the organization of the PsaE and PsaF subunits.</text>
</comment>
<accession>A0ABW7C7F3</accession>
<organism evidence="11 12">
    <name type="scientific">Limnothrix redekei LRLZ20PSL1</name>
    <dbReference type="NCBI Taxonomy" id="3112953"/>
    <lineage>
        <taxon>Bacteria</taxon>
        <taxon>Bacillati</taxon>
        <taxon>Cyanobacteriota</taxon>
        <taxon>Cyanophyceae</taxon>
        <taxon>Pseudanabaenales</taxon>
        <taxon>Pseudanabaenaceae</taxon>
        <taxon>Limnothrix</taxon>
    </lineage>
</organism>
<gene>
    <name evidence="9 11" type="primary">psaJ</name>
    <name evidence="11" type="ORF">VPK24_00270</name>
</gene>
<keyword evidence="12" id="KW-1185">Reference proteome</keyword>
<dbReference type="PANTHER" id="PTHR36082">
    <property type="match status" value="1"/>
</dbReference>
<keyword evidence="5 9" id="KW-0812">Transmembrane</keyword>
<evidence type="ECO:0000313" key="12">
    <source>
        <dbReference type="Proteomes" id="UP001604335"/>
    </source>
</evidence>
<dbReference type="SUPFAM" id="SSF81544">
    <property type="entry name" value="Subunit IX of photosystem I reaction centre, PsaJ"/>
    <property type="match status" value="1"/>
</dbReference>
<dbReference type="NCBIfam" id="NF002743">
    <property type="entry name" value="PRK02733.1"/>
    <property type="match status" value="1"/>
</dbReference>